<dbReference type="GO" id="GO:0000422">
    <property type="term" value="P:autophagy of mitochondrion"/>
    <property type="evidence" value="ECO:0007669"/>
    <property type="project" value="TreeGrafter"/>
</dbReference>
<reference evidence="14" key="1">
    <citation type="journal article" date="2020" name="Stud. Mycol.">
        <title>101 Dothideomycetes genomes: a test case for predicting lifestyles and emergence of pathogens.</title>
        <authorList>
            <person name="Haridas S."/>
            <person name="Albert R."/>
            <person name="Binder M."/>
            <person name="Bloem J."/>
            <person name="Labutti K."/>
            <person name="Salamov A."/>
            <person name="Andreopoulos B."/>
            <person name="Baker S."/>
            <person name="Barry K."/>
            <person name="Bills G."/>
            <person name="Bluhm B."/>
            <person name="Cannon C."/>
            <person name="Castanera R."/>
            <person name="Culley D."/>
            <person name="Daum C."/>
            <person name="Ezra D."/>
            <person name="Gonzalez J."/>
            <person name="Henrissat B."/>
            <person name="Kuo A."/>
            <person name="Liang C."/>
            <person name="Lipzen A."/>
            <person name="Lutzoni F."/>
            <person name="Magnuson J."/>
            <person name="Mondo S."/>
            <person name="Nolan M."/>
            <person name="Ohm R."/>
            <person name="Pangilinan J."/>
            <person name="Park H.-J."/>
            <person name="Ramirez L."/>
            <person name="Alfaro M."/>
            <person name="Sun H."/>
            <person name="Tritt A."/>
            <person name="Yoshinaga Y."/>
            <person name="Zwiers L.-H."/>
            <person name="Turgeon B."/>
            <person name="Goodwin S."/>
            <person name="Spatafora J."/>
            <person name="Crous P."/>
            <person name="Grigoriev I."/>
        </authorList>
    </citation>
    <scope>NUCLEOTIDE SEQUENCE</scope>
    <source>
        <strain evidence="14">CBS 119925</strain>
    </source>
</reference>
<feature type="region of interest" description="Disordered" evidence="13">
    <location>
        <begin position="308"/>
        <end position="409"/>
    </location>
</feature>
<dbReference type="GO" id="GO:0061709">
    <property type="term" value="P:reticulophagy"/>
    <property type="evidence" value="ECO:0007669"/>
    <property type="project" value="TreeGrafter"/>
</dbReference>
<feature type="region of interest" description="Disordered" evidence="13">
    <location>
        <begin position="266"/>
        <end position="287"/>
    </location>
</feature>
<evidence type="ECO:0000256" key="1">
    <source>
        <dbReference type="ARBA" id="ARBA00004406"/>
    </source>
</evidence>
<dbReference type="GO" id="GO:0005789">
    <property type="term" value="C:endoplasmic reticulum membrane"/>
    <property type="evidence" value="ECO:0007669"/>
    <property type="project" value="UniProtKB-SubCell"/>
</dbReference>
<evidence type="ECO:0000313" key="14">
    <source>
        <dbReference type="EMBL" id="KAF2751335.1"/>
    </source>
</evidence>
<gene>
    <name evidence="14" type="ORF">M011DRAFT_464069</name>
</gene>
<dbReference type="GO" id="GO:0034045">
    <property type="term" value="C:phagophore assembly site membrane"/>
    <property type="evidence" value="ECO:0007669"/>
    <property type="project" value="UniProtKB-SubCell"/>
</dbReference>
<comment type="catalytic activity">
    <reaction evidence="10">
        <text>a 1,2-diacyl-sn-glycero-3-phospho-L-serine(in) = a 1,2-diacyl-sn-glycero-3-phospho-L-serine(out)</text>
        <dbReference type="Rhea" id="RHEA:38663"/>
        <dbReference type="ChEBI" id="CHEBI:57262"/>
    </reaction>
</comment>
<evidence type="ECO:0000256" key="13">
    <source>
        <dbReference type="SAM" id="MobiDB-lite"/>
    </source>
</evidence>
<keyword evidence="9" id="KW-0472">Membrane</keyword>
<dbReference type="GO" id="GO:0061723">
    <property type="term" value="P:glycophagy"/>
    <property type="evidence" value="ECO:0007669"/>
    <property type="project" value="TreeGrafter"/>
</dbReference>
<name>A0A6A6VL60_9PLEO</name>
<feature type="compositionally biased region" description="Polar residues" evidence="13">
    <location>
        <begin position="741"/>
        <end position="758"/>
    </location>
</feature>
<comment type="catalytic activity">
    <reaction evidence="11">
        <text>a 1,2-diacyl-sn-glycero-3-phosphoethanolamine(in) = a 1,2-diacyl-sn-glycero-3-phosphoethanolamine(out)</text>
        <dbReference type="Rhea" id="RHEA:38895"/>
        <dbReference type="ChEBI" id="CHEBI:64612"/>
    </reaction>
</comment>
<feature type="compositionally biased region" description="Pro residues" evidence="13">
    <location>
        <begin position="677"/>
        <end position="686"/>
    </location>
</feature>
<dbReference type="Pfam" id="PF13329">
    <property type="entry name" value="ATG2_CAD"/>
    <property type="match status" value="1"/>
</dbReference>
<keyword evidence="15" id="KW-1185">Reference proteome</keyword>
<evidence type="ECO:0000256" key="4">
    <source>
        <dbReference type="ARBA" id="ARBA00018070"/>
    </source>
</evidence>
<feature type="region of interest" description="Disordered" evidence="13">
    <location>
        <begin position="512"/>
        <end position="533"/>
    </location>
</feature>
<feature type="region of interest" description="Disordered" evidence="13">
    <location>
        <begin position="176"/>
        <end position="199"/>
    </location>
</feature>
<evidence type="ECO:0000256" key="3">
    <source>
        <dbReference type="ARBA" id="ARBA00009714"/>
    </source>
</evidence>
<comment type="catalytic activity">
    <reaction evidence="12">
        <text>a 1,2-diacyl-sn-glycero-3-phosphocholine(in) = a 1,2-diacyl-sn-glycero-3-phosphocholine(out)</text>
        <dbReference type="Rhea" id="RHEA:38571"/>
        <dbReference type="ChEBI" id="CHEBI:57643"/>
    </reaction>
</comment>
<feature type="compositionally biased region" description="Basic and acidic residues" evidence="13">
    <location>
        <begin position="697"/>
        <end position="706"/>
    </location>
</feature>
<evidence type="ECO:0000313" key="15">
    <source>
        <dbReference type="Proteomes" id="UP000799440"/>
    </source>
</evidence>
<organism evidence="14 15">
    <name type="scientific">Sporormia fimetaria CBS 119925</name>
    <dbReference type="NCBI Taxonomy" id="1340428"/>
    <lineage>
        <taxon>Eukaryota</taxon>
        <taxon>Fungi</taxon>
        <taxon>Dikarya</taxon>
        <taxon>Ascomycota</taxon>
        <taxon>Pezizomycotina</taxon>
        <taxon>Dothideomycetes</taxon>
        <taxon>Pleosporomycetidae</taxon>
        <taxon>Pleosporales</taxon>
        <taxon>Sporormiaceae</taxon>
        <taxon>Sporormia</taxon>
    </lineage>
</organism>
<dbReference type="InterPro" id="IPR026849">
    <property type="entry name" value="ATG2"/>
</dbReference>
<evidence type="ECO:0000256" key="10">
    <source>
        <dbReference type="ARBA" id="ARBA00024479"/>
    </source>
</evidence>
<comment type="similarity">
    <text evidence="3">Belongs to the ATG2 family.</text>
</comment>
<dbReference type="Proteomes" id="UP000799440">
    <property type="component" value="Unassembled WGS sequence"/>
</dbReference>
<evidence type="ECO:0000256" key="6">
    <source>
        <dbReference type="ARBA" id="ARBA00022824"/>
    </source>
</evidence>
<protein>
    <recommendedName>
        <fullName evidence="4">Autophagy-related protein 2</fullName>
    </recommendedName>
</protein>
<dbReference type="GO" id="GO:0034727">
    <property type="term" value="P:piecemeal microautophagy of the nucleus"/>
    <property type="evidence" value="ECO:0007669"/>
    <property type="project" value="TreeGrafter"/>
</dbReference>
<evidence type="ECO:0000256" key="12">
    <source>
        <dbReference type="ARBA" id="ARBA00024631"/>
    </source>
</evidence>
<evidence type="ECO:0000256" key="7">
    <source>
        <dbReference type="ARBA" id="ARBA00023006"/>
    </source>
</evidence>
<evidence type="ECO:0000256" key="8">
    <source>
        <dbReference type="ARBA" id="ARBA00023055"/>
    </source>
</evidence>
<feature type="region of interest" description="Disordered" evidence="13">
    <location>
        <begin position="108"/>
        <end position="151"/>
    </location>
</feature>
<feature type="compositionally biased region" description="Low complexity" evidence="13">
    <location>
        <begin position="687"/>
        <end position="696"/>
    </location>
</feature>
<sequence length="2197" mass="238886">MAFFAAFSTVSSSIGKRLLLFGLRHIDILDKDPADFVSVDVGKKTTLEVRDVGLDVKKLVALLKLKLPPQIQLSKAQAAYFRVTFVLDFGVPQISIEVDGVQIHGRIAEEPVPAPTRTKPSSPPRPQTPVHVRSPHSSFTSSELDEDDEIPTVDHLARSFIREEPEEEIRELEEALHAQSEQMQESVASSDDDDSSVGVGAPLGLPTVLRTLLNTALDRLCIVATNLDIEMEDQLPPEGSESSQEMDDSSVSLNFHVDRIAVDSVTAEEPRVEMSSTSPPDATANRRRMRIENIYACLVSDAETISTMSQFSRPESPIGSRPAASQPPSPVDPRSLALSSMRSGSKTSATPPQVAIPSAPASPEDFASAVGSPPALAPLEVEERSVLSREASQPETRMDFDEPEHDENPVFQDVVQDPTRIDEPDEPLASSVLTADDDRFADASPDDGLGHSMMSDASAGVPQGLLHAELEASNLYDDEGLLDYAIENNMFESGMTSNMAESSASDYPVGGMLNASEPNDQIYSPPSPYHAAASFPTTLERDQPPRDQQILAHSAPVSSPHPTDNLDAAMHHIVEGLEEPTVSHAMAVSSEDLTKSRLFTHDDAESMYMSAISGGPSGSNFEPGIPGCWQSSSSSASSHQPDRSDSDISAPIPTSMLAGSILEPLPQEEEGGETPRPSRPQSPVAPSPQQSHSSSGESRDAAGETRTHPKVAKLFLTIDCITVLFPFNLEGEATVQEKDNQNSAPTEISFSPPSLAQDSIFQNMPGSFSNYAFSTSRRKDSVDSSVPTRQRSSAKPKSRPATSPKLPKNCSSAISIKVESMIGHVDMSTGRILFQLLNRVTKALTEMPNKKRSNEQDQHPKSPANFELSIKNVGLAWFEQLVTQAIGLGSQDLHLLDLSPQNAILRLRLSSVYAAVQSTELGSRTKVNIRRLVLGCLEQDILAFVAPKSKSRRSSETGHNDIEVDFEQDAESRLTVVTRPVKIQIDLSEIDSALGSYGGFSGVLELGNSISASNPWNSPVISATPPKPRGVHFSDLPPAGVSPDAEASNMPKIQLQLGDVSLLLKGKSCAVQLQTTSIRAAVRDGNVRLKIAEMALSGPCTDSAEDQSSLVLDVKGTMVNFLFAPEEADLARLLSMITPSKDPYENDEDILVDILLRQRRKGSVLRADINSVDLQVPDLAPLGDLEALSKELAKFSKVTKYFPDDDRPGILTLANVKQLDATIMVNEKLGAVSALVCDASVAHVGVPPLFAAELGHVLISRGDEILIHEVAKLGPNEQLPMVMVRMLGDEMEPLIKAKLFNFCAEYHVSTIMAALGLSEEGTIDDIALGLASSVATITKPRSRQSSDSAVSTPKEPKPFHVDVLLRGCALGLNPRKLPSKALFVLTDAHLLGHQLRKAKLSITSELRKASILVIDDTGRISKTGSPSSLRPGTSAGQRQLAALQSQGYVSLSSISDAMIQAEVTGGGVGQPQVIDVEFKNKLFVLESCADSTHTLIALLNGLQPPTPPSTAEQYRTVVPLMNVLDSMTGDVFSDFWPVESEASTRGTGEARTDPRRDTVIQSHVDLSELSQALAGEEDDDDDEFGLVDRTPSAREEAPQSLLQSYHQNLDVTDQEGDFNFNEVFYGGPEDEDQGRARRWNSVTKQYVHSNAFGIPSAPLKVRVRDVYVVWNLYDGYDWPHTREVIAQAVDDMETRAEERRKRPHQADDSDEDLIEQDFLFNSVWIALPVTDERGALARRINHDIDDLVSEAGSCATSTATGATVRPRSATNPNRRKLKLGRSKNKKIAFDLAGITVDFIVFPPDSGETQNSLDVTVDQLQVFDHVPSSTWNKFVTSLVPPSKRETTRPMIHLEILTVKPVADLAATELVVRVDILPLRLHVDQDALDFITRFFEFKDDNTPENNASADGPFIQRLEVMEVKLKLDYKPKRVDYRGLRSGHTTEFMNFVTLDGADVILRHCMVFGISSFDKLHKTLNDIWMPDVKRTQLPQVLSGLAAVRPLVNVGSGMRDLIVVPMREYKKDGRIVRSIQKGVFAFAKNTTSEVARLGAKVAVGTQNMLEGAETFLNPASVSASRPAPALHEWEDFDAADATDEGETRAVSNYAHQPLGVRAGLRNAAKYLNRDLQTARDAVIAIPAEIMEEGTGVGVMKVVARRAPTVILRPAVGATKAVSNALFGVGNALDKDSQRKIEDKYKSY</sequence>
<proteinExistence type="inferred from homology"/>
<evidence type="ECO:0000256" key="5">
    <source>
        <dbReference type="ARBA" id="ARBA00022448"/>
    </source>
</evidence>
<feature type="region of interest" description="Disordered" evidence="13">
    <location>
        <begin position="736"/>
        <end position="758"/>
    </location>
</feature>
<feature type="region of interest" description="Disordered" evidence="13">
    <location>
        <begin position="666"/>
        <end position="706"/>
    </location>
</feature>
<feature type="region of interest" description="Disordered" evidence="13">
    <location>
        <begin position="610"/>
        <end position="653"/>
    </location>
</feature>
<comment type="subcellular location">
    <subcellularLocation>
        <location evidence="1">Endoplasmic reticulum membrane</location>
        <topology evidence="1">Peripheral membrane protein</topology>
    </subcellularLocation>
    <subcellularLocation>
        <location evidence="2">Preautophagosomal structure membrane</location>
        <topology evidence="2">Peripheral membrane protein</topology>
    </subcellularLocation>
</comment>
<evidence type="ECO:0000256" key="2">
    <source>
        <dbReference type="ARBA" id="ARBA00004623"/>
    </source>
</evidence>
<dbReference type="GO" id="GO:0000045">
    <property type="term" value="P:autophagosome assembly"/>
    <property type="evidence" value="ECO:0007669"/>
    <property type="project" value="TreeGrafter"/>
</dbReference>
<dbReference type="OrthoDB" id="18982at2759"/>
<dbReference type="GO" id="GO:0032266">
    <property type="term" value="F:phosphatidylinositol-3-phosphate binding"/>
    <property type="evidence" value="ECO:0007669"/>
    <property type="project" value="TreeGrafter"/>
</dbReference>
<evidence type="ECO:0000256" key="11">
    <source>
        <dbReference type="ARBA" id="ARBA00024615"/>
    </source>
</evidence>
<evidence type="ECO:0000256" key="9">
    <source>
        <dbReference type="ARBA" id="ARBA00023136"/>
    </source>
</evidence>
<keyword evidence="5" id="KW-0813">Transport</keyword>
<dbReference type="GO" id="GO:0061908">
    <property type="term" value="C:phagophore"/>
    <property type="evidence" value="ECO:0007669"/>
    <property type="project" value="TreeGrafter"/>
</dbReference>
<dbReference type="GO" id="GO:0043495">
    <property type="term" value="F:protein-membrane adaptor activity"/>
    <property type="evidence" value="ECO:0007669"/>
    <property type="project" value="TreeGrafter"/>
</dbReference>
<keyword evidence="6" id="KW-0256">Endoplasmic reticulum</keyword>
<keyword evidence="8" id="KW-0445">Lipid transport</keyword>
<dbReference type="PANTHER" id="PTHR13190:SF1">
    <property type="entry name" value="AUTOPHAGY-RELATED 2, ISOFORM A"/>
    <property type="match status" value="1"/>
</dbReference>
<dbReference type="EMBL" id="MU006562">
    <property type="protein sequence ID" value="KAF2751335.1"/>
    <property type="molecule type" value="Genomic_DNA"/>
</dbReference>
<accession>A0A6A6VL60</accession>
<dbReference type="PANTHER" id="PTHR13190">
    <property type="entry name" value="AUTOPHAGY-RELATED 2, ISOFORM A"/>
    <property type="match status" value="1"/>
</dbReference>
<feature type="compositionally biased region" description="Polar residues" evidence="13">
    <location>
        <begin position="337"/>
        <end position="351"/>
    </location>
</feature>
<keyword evidence="7" id="KW-0072">Autophagy</keyword>
<dbReference type="GO" id="GO:0006869">
    <property type="term" value="P:lipid transport"/>
    <property type="evidence" value="ECO:0007669"/>
    <property type="project" value="UniProtKB-KW"/>
</dbReference>
<feature type="region of interest" description="Disordered" evidence="13">
    <location>
        <begin position="771"/>
        <end position="808"/>
    </location>
</feature>